<dbReference type="InterPro" id="IPR001296">
    <property type="entry name" value="Glyco_trans_1"/>
</dbReference>
<organism evidence="2 3">
    <name type="scientific">Candidatus Dojkabacteria bacterium</name>
    <dbReference type="NCBI Taxonomy" id="2099670"/>
    <lineage>
        <taxon>Bacteria</taxon>
        <taxon>Candidatus Dojkabacteria</taxon>
    </lineage>
</organism>
<protein>
    <submittedName>
        <fullName evidence="2">Glycosyltransferase family 4 protein</fullName>
    </submittedName>
</protein>
<reference evidence="2 3" key="1">
    <citation type="journal article" date="2020" name="Biotechnol. Biofuels">
        <title>New insights from the biogas microbiome by comprehensive genome-resolved metagenomics of nearly 1600 species originating from multiple anaerobic digesters.</title>
        <authorList>
            <person name="Campanaro S."/>
            <person name="Treu L."/>
            <person name="Rodriguez-R L.M."/>
            <person name="Kovalovszki A."/>
            <person name="Ziels R.M."/>
            <person name="Maus I."/>
            <person name="Zhu X."/>
            <person name="Kougias P.G."/>
            <person name="Basile A."/>
            <person name="Luo G."/>
            <person name="Schluter A."/>
            <person name="Konstantinidis K.T."/>
            <person name="Angelidaki I."/>
        </authorList>
    </citation>
    <scope>NUCLEOTIDE SEQUENCE [LARGE SCALE GENOMIC DNA]</scope>
    <source>
        <strain evidence="2">AS05jafATM_89</strain>
    </source>
</reference>
<keyword evidence="2" id="KW-0808">Transferase</keyword>
<dbReference type="AlphaFoldDB" id="A0A832QDE8"/>
<dbReference type="PANTHER" id="PTHR45947:SF3">
    <property type="entry name" value="SULFOQUINOVOSYL TRANSFERASE SQD2"/>
    <property type="match status" value="1"/>
</dbReference>
<dbReference type="EMBL" id="DUTP01000003">
    <property type="protein sequence ID" value="HHX99366.1"/>
    <property type="molecule type" value="Genomic_DNA"/>
</dbReference>
<name>A0A832QDE8_9BACT</name>
<dbReference type="Pfam" id="PF00534">
    <property type="entry name" value="Glycos_transf_1"/>
    <property type="match status" value="1"/>
</dbReference>
<dbReference type="GO" id="GO:0016757">
    <property type="term" value="F:glycosyltransferase activity"/>
    <property type="evidence" value="ECO:0007669"/>
    <property type="project" value="InterPro"/>
</dbReference>
<dbReference type="Proteomes" id="UP000576550">
    <property type="component" value="Unassembled WGS sequence"/>
</dbReference>
<evidence type="ECO:0000259" key="1">
    <source>
        <dbReference type="Pfam" id="PF00534"/>
    </source>
</evidence>
<comment type="caution">
    <text evidence="2">The sequence shown here is derived from an EMBL/GenBank/DDBJ whole genome shotgun (WGS) entry which is preliminary data.</text>
</comment>
<evidence type="ECO:0000313" key="3">
    <source>
        <dbReference type="Proteomes" id="UP000576550"/>
    </source>
</evidence>
<accession>A0A832QDE8</accession>
<dbReference type="Gene3D" id="3.40.50.2000">
    <property type="entry name" value="Glycogen Phosphorylase B"/>
    <property type="match status" value="2"/>
</dbReference>
<gene>
    <name evidence="2" type="ORF">GX533_01630</name>
</gene>
<evidence type="ECO:0000313" key="2">
    <source>
        <dbReference type="EMBL" id="HHX99366.1"/>
    </source>
</evidence>
<dbReference type="PANTHER" id="PTHR45947">
    <property type="entry name" value="SULFOQUINOVOSYL TRANSFERASE SQD2"/>
    <property type="match status" value="1"/>
</dbReference>
<proteinExistence type="predicted"/>
<feature type="domain" description="Glycosyl transferase family 1" evidence="1">
    <location>
        <begin position="203"/>
        <end position="339"/>
    </location>
</feature>
<dbReference type="InterPro" id="IPR050194">
    <property type="entry name" value="Glycosyltransferase_grp1"/>
</dbReference>
<dbReference type="SUPFAM" id="SSF53756">
    <property type="entry name" value="UDP-Glycosyltransferase/glycogen phosphorylase"/>
    <property type="match status" value="1"/>
</dbReference>
<sequence length="374" mass="43616">MKKNNLRVAIVTDSLFRMEGGSRVLECFAQMFPDADIYTLFSTPERHRKKYLSEDILSHKIYTSKLGKRLFVNKYYQWTLPLWPFYIERFDFSEYDLVISSSWSVAHGVITPLGCKHIAYINTPVRYAWDLFHTYFSKKRFNWIYNFFIHYLRIWDSASSSRADLMIANSNFVSKRMKKYWDRAADIVIRPPVKRYTGKIFSKRKNYFVAGAPFEENKGGEFLLECAKWIGFKLKIIGSGSKKKELERKYRDCKNIEFLGWVDEEEKYKILSKASGFIMPGIEDFGIFPVEALSCGTPVLGYGLGGILDTVQDGINGILFYEENIDSFKEALLKFENSDWDHVKVSRSIEDMNSVEDFKKKVGEFLVNNCILSK</sequence>